<feature type="non-terminal residue" evidence="1">
    <location>
        <position position="1"/>
    </location>
</feature>
<evidence type="ECO:0000313" key="2">
    <source>
        <dbReference type="Proteomes" id="UP000216624"/>
    </source>
</evidence>
<dbReference type="Proteomes" id="UP000216624">
    <property type="component" value="Unassembled WGS sequence"/>
</dbReference>
<accession>A0A260Z0R7</accession>
<gene>
    <name evidence="1" type="ORF">FL82_18204</name>
</gene>
<dbReference type="HOGENOM" id="CLU_1961630_0_0_1"/>
<keyword evidence="2" id="KW-1185">Reference proteome</keyword>
<dbReference type="EMBL" id="NMWX01000488">
    <property type="protein sequence ID" value="OZF79276.1"/>
    <property type="molecule type" value="Genomic_DNA"/>
</dbReference>
<organism evidence="1 2">
    <name type="scientific">Caenorhabditis remanei</name>
    <name type="common">Caenorhabditis vulgaris</name>
    <dbReference type="NCBI Taxonomy" id="31234"/>
    <lineage>
        <taxon>Eukaryota</taxon>
        <taxon>Metazoa</taxon>
        <taxon>Ecdysozoa</taxon>
        <taxon>Nematoda</taxon>
        <taxon>Chromadorea</taxon>
        <taxon>Rhabditida</taxon>
        <taxon>Rhabditina</taxon>
        <taxon>Rhabditomorpha</taxon>
        <taxon>Rhabditoidea</taxon>
        <taxon>Rhabditidae</taxon>
        <taxon>Peloderinae</taxon>
        <taxon>Caenorhabditis</taxon>
    </lineage>
</organism>
<comment type="caution">
    <text evidence="1">The sequence shown here is derived from an EMBL/GenBank/DDBJ whole genome shotgun (WGS) entry which is preliminary data.</text>
</comment>
<proteinExistence type="predicted"/>
<dbReference type="KEGG" id="crq:GCK72_023093"/>
<reference evidence="1" key="1">
    <citation type="submission" date="2017-08" db="EMBL/GenBank/DDBJ databases">
        <authorList>
            <person name="de Groot N.N."/>
        </authorList>
    </citation>
    <scope>NUCLEOTIDE SEQUENCE [LARGE SCALE GENOMIC DNA]</scope>
    <source>
        <strain evidence="1">PX439</strain>
    </source>
</reference>
<name>A0A260Z0R7_CAERE</name>
<evidence type="ECO:0000313" key="1">
    <source>
        <dbReference type="EMBL" id="OZF79276.1"/>
    </source>
</evidence>
<dbReference type="CTD" id="9818660"/>
<sequence length="128" mass="14531">MYAFQFRDSKQKADNVLPGPMDKFKSSIPTDLEREEFKKTKKSRFRTTSVSLLKKVLLSNLLKSHTTNPKRLGISVAASKRALTGAKRKLKKNRPTSSRNGKKKSDVIEQIVTNEIDHILANVFQISE</sequence>
<protein>
    <submittedName>
        <fullName evidence="1">Uncharacterized protein</fullName>
    </submittedName>
</protein>